<dbReference type="RefSeq" id="WP_091254987.1">
    <property type="nucleotide sequence ID" value="NZ_FNDB01000002.1"/>
</dbReference>
<dbReference type="Gene3D" id="3.10.50.40">
    <property type="match status" value="1"/>
</dbReference>
<dbReference type="Proteomes" id="UP000199274">
    <property type="component" value="Unassembled WGS sequence"/>
</dbReference>
<gene>
    <name evidence="1" type="ORF">SAMN04488062_102148</name>
</gene>
<evidence type="ECO:0000313" key="1">
    <source>
        <dbReference type="EMBL" id="SDG78669.1"/>
    </source>
</evidence>
<accession>A0A1G7X3A1</accession>
<dbReference type="GO" id="GO:0003755">
    <property type="term" value="F:peptidyl-prolyl cis-trans isomerase activity"/>
    <property type="evidence" value="ECO:0007669"/>
    <property type="project" value="InterPro"/>
</dbReference>
<name>A0A1G7X3A1_9FLAO</name>
<keyword evidence="2" id="KW-1185">Reference proteome</keyword>
<proteinExistence type="predicted"/>
<organism evidence="1 2">
    <name type="scientific">Flavobacterium omnivorum</name>
    <dbReference type="NCBI Taxonomy" id="178355"/>
    <lineage>
        <taxon>Bacteria</taxon>
        <taxon>Pseudomonadati</taxon>
        <taxon>Bacteroidota</taxon>
        <taxon>Flavobacteriia</taxon>
        <taxon>Flavobacteriales</taxon>
        <taxon>Flavobacteriaceae</taxon>
        <taxon>Flavobacterium</taxon>
    </lineage>
</organism>
<dbReference type="InterPro" id="IPR046357">
    <property type="entry name" value="PPIase_dom_sf"/>
</dbReference>
<dbReference type="EMBL" id="FNDB01000002">
    <property type="protein sequence ID" value="SDG78669.1"/>
    <property type="molecule type" value="Genomic_DNA"/>
</dbReference>
<sequence>MNKFKYYFILFITTITLFSCSKDDVAPITPPRDYAVQYATDLNDIEEYLKTNYITVVNNPGAIDDQDVTISKITNTATQPSIFSYLNSTTYPKLLVREVSKDLLIHNVAYKIYYLVLRPGVGQSPSNVDGVLAAYRGEYLQRTVVSGTETALTSTFFEDVKYPQNFFSLYTIQPVPLRAWSEIFPQFKTGNYSSNADGTLTHTNFGAGVMFIPSGLGYFNSGSGSIPAYTPLVFSFKLLEISRLDQDGDGIPSYLEDLNNDGYIYDYTNTAHYSSAETINLDDTDGDRIPNFLDRDDDGDGLSTRTEITDANGVLIPFASIPACDGNTTDPARIKRHLVKCN</sequence>
<reference evidence="2" key="1">
    <citation type="submission" date="2016-10" db="EMBL/GenBank/DDBJ databases">
        <authorList>
            <person name="Varghese N."/>
            <person name="Submissions S."/>
        </authorList>
    </citation>
    <scope>NUCLEOTIDE SEQUENCE [LARGE SCALE GENOMIC DNA]</scope>
    <source>
        <strain evidence="2">CGMCC 1.2747</strain>
    </source>
</reference>
<dbReference type="AlphaFoldDB" id="A0A1G7X3A1"/>
<dbReference type="STRING" id="178355.SAMN04488062_102148"/>
<protein>
    <submittedName>
        <fullName evidence="1">Uncharacterized protein</fullName>
    </submittedName>
</protein>
<dbReference type="OrthoDB" id="1424215at2"/>
<evidence type="ECO:0000313" key="2">
    <source>
        <dbReference type="Proteomes" id="UP000199274"/>
    </source>
</evidence>
<dbReference type="PROSITE" id="PS51257">
    <property type="entry name" value="PROKAR_LIPOPROTEIN"/>
    <property type="match status" value="1"/>
</dbReference>